<organism evidence="1 2">
    <name type="scientific">Phytophthora palmivora</name>
    <dbReference type="NCBI Taxonomy" id="4796"/>
    <lineage>
        <taxon>Eukaryota</taxon>
        <taxon>Sar</taxon>
        <taxon>Stramenopiles</taxon>
        <taxon>Oomycota</taxon>
        <taxon>Peronosporomycetes</taxon>
        <taxon>Peronosporales</taxon>
        <taxon>Peronosporaceae</taxon>
        <taxon>Phytophthora</taxon>
    </lineage>
</organism>
<keyword evidence="2" id="KW-1185">Reference proteome</keyword>
<reference evidence="1 2" key="1">
    <citation type="journal article" date="2017" name="Genome Biol. Evol.">
        <title>Phytophthora megakarya and P. palmivora, closely related causal agents of cacao black pod rot, underwent increases in genome sizes and gene numbers by different mechanisms.</title>
        <authorList>
            <person name="Ali S.S."/>
            <person name="Shao J."/>
            <person name="Lary D.J."/>
            <person name="Kronmiller B."/>
            <person name="Shen D."/>
            <person name="Strem M.D."/>
            <person name="Amoako-Attah I."/>
            <person name="Akrofi A.Y."/>
            <person name="Begoude B.A."/>
            <person name="Ten Hoopen G.M."/>
            <person name="Coulibaly K."/>
            <person name="Kebe B.I."/>
            <person name="Melnick R.L."/>
            <person name="Guiltinan M.J."/>
            <person name="Tyler B.M."/>
            <person name="Meinhardt L.W."/>
            <person name="Bailey B.A."/>
        </authorList>
    </citation>
    <scope>NUCLEOTIDE SEQUENCE [LARGE SCALE GENOMIC DNA]</scope>
    <source>
        <strain evidence="2">sbr112.9</strain>
    </source>
</reference>
<dbReference type="AlphaFoldDB" id="A0A2P4X6C1"/>
<sequence length="226" mass="24651">MLALERELENFASIDDVRVKRAITEVVNTRVTVEYTVEFMGVQVRGKMPDLRVLDIGVNGCSGFGTSTATATDPAVREQASFVTIYQAPTTPAIPFDASDEDVKAALETLSVVSNVDADRQVNKHGYDWRVTFVEFPAPTKEMESAVFPKLVANGFALKAVELPQITVTPFQLIELDTSSLASGGGVSIYTRNSHPVVSALHALMCYQAHNYWCSGTHQCMMAESP</sequence>
<gene>
    <name evidence="1" type="ORF">PHPALM_29946</name>
</gene>
<protein>
    <submittedName>
        <fullName evidence="1">Uncharacterized protein</fullName>
    </submittedName>
</protein>
<name>A0A2P4X6C1_9STRA</name>
<proteinExistence type="predicted"/>
<comment type="caution">
    <text evidence="1">The sequence shown here is derived from an EMBL/GenBank/DDBJ whole genome shotgun (WGS) entry which is preliminary data.</text>
</comment>
<accession>A0A2P4X6C1</accession>
<dbReference type="EMBL" id="NCKW01016327">
    <property type="protein sequence ID" value="POM61093.1"/>
    <property type="molecule type" value="Genomic_DNA"/>
</dbReference>
<dbReference type="OrthoDB" id="66330at2759"/>
<evidence type="ECO:0000313" key="2">
    <source>
        <dbReference type="Proteomes" id="UP000237271"/>
    </source>
</evidence>
<dbReference type="Proteomes" id="UP000237271">
    <property type="component" value="Unassembled WGS sequence"/>
</dbReference>
<evidence type="ECO:0000313" key="1">
    <source>
        <dbReference type="EMBL" id="POM61093.1"/>
    </source>
</evidence>